<dbReference type="SMART" id="SM00242">
    <property type="entry name" value="MYSc"/>
    <property type="match status" value="1"/>
</dbReference>
<dbReference type="PANTHER" id="PTHR13140">
    <property type="entry name" value="MYOSIN"/>
    <property type="match status" value="1"/>
</dbReference>
<dbReference type="CDD" id="cd01377">
    <property type="entry name" value="MYSc_class_II"/>
    <property type="match status" value="1"/>
</dbReference>
<dbReference type="InterPro" id="IPR001609">
    <property type="entry name" value="Myosin_head_motor_dom-like"/>
</dbReference>
<dbReference type="Gene3D" id="3.40.850.10">
    <property type="entry name" value="Kinesin motor domain"/>
    <property type="match status" value="1"/>
</dbReference>
<evidence type="ECO:0000313" key="12">
    <source>
        <dbReference type="Ensembl" id="ENSSGRP00000102276.1"/>
    </source>
</evidence>
<dbReference type="InterPro" id="IPR002928">
    <property type="entry name" value="Myosin_tail"/>
</dbReference>
<dbReference type="Proteomes" id="UP000472262">
    <property type="component" value="Unassembled WGS sequence"/>
</dbReference>
<dbReference type="GO" id="GO:0048731">
    <property type="term" value="P:system development"/>
    <property type="evidence" value="ECO:0007669"/>
    <property type="project" value="UniProtKB-ARBA"/>
</dbReference>
<dbReference type="Gene3D" id="3.30.70.1590">
    <property type="match status" value="1"/>
</dbReference>
<sequence length="1806" mass="208390">GLCVCHTYSGLFCVVVNPYKLLPIYSEKITEMYKGKKRHEVPPHIYAVTDNAYRNMLQEREDQSILCTGESGAGKTENTKKVIQYLAVVASSHKGKRDTSSGELEKQLLQANPILEAFGNAKTIKNDNSSRFGKFIKINFDNTGYIVGANIETYLLEKSRCIRQAKIKRSFHIFYYMVAGAKDKMRDELLLEDFGNYRFLVAGHVQVQNQQDDEMFEETLEAMEVLGFNEEERIGMLKVCSTVLQLGNIEFKAEKNQEQASMPDNTAAQKVCHLQGINVTYFTKAILTPCIKVGRELVQKAQTKEQADFAIEALAKAMYDRLFRWILARVNKALDKTKRQGASFLGILDIAGFEIFEDNSFEQLCINYTNEKLQQLFNHTMFILEQEEYKKEGIEWSFIDFGLDLQPCIELIERPNNPPGILALLDEECWFPKATDVSFVEKLTNTHSSHCKFSEPKNLKEKTFFTVQHYAGKVDYNATSWLTKNMDPLNDNVTALLSNSSSAFVQDIWKDVDRVVGLETMAKMAKSDSAAPTASKSKKGMFRTVGQLYKESLGKLMTTLHNTQPNFVRCIIPNHEKRAGKIDAHLVLEQLRCNGVLEGIRICRQGFPNRIVFHEFRQRYEILAAGAIPKGFMDGKQASTLMIKHLDLDPNLYRIGLSKIFFRTGVLAQMEEERDLKLTDIIIAFQAQVKPLLQVTRQDEEMNQKEEELHKAKEIAQKSEAELKEITQKHNQVVEERNQLHVKLQEEAELYAESEEVRIRLEAKKQELEEVLHEIEARLEEEEVQSQVFQQEKANLQQQLKDLEKHLAEEKKARQKLQLESGAADGNIKKLEEDLFIVEDQNSKLQKEKQQLEERLADFWSNLAEEEEKSKNLTKLKAKHESMISDKEEKSRQDVEKAKHKLETEYNDVQEQLKDAQTQIAELKTLQSRSEVEIQDLQACMEKESAQKSNALKKIQEMDVLVSELQDELEAEQDTCRRSEKARKELEEELLALRTELEDSLDTIAAQQQLRAKREQDVAMLKKLIEDESRSHEAQVNEMKQKHAQAVNELSQQLEQTKWVRNLLEKAKQALEKEVVDLNGDLRSLGNAKQDVEQKKKKVETQLTDLQTCFNESEKKSLMEYNNVNSILNEAESKNIKLSKEVASLNSQLQDTQEILGEETRQKLNFSTRLRQMDDERNSLLEQIEEEAEARRSMEKQASSLTTQLSDAKKNLDEYSSNFQMLEESKRRLQRDLEATVGEFEEKMAAYDKLEKTKYHLQQELEDVLVDLDNQRQLVSNLEKKQWKFDQMLADEKTISNKYALERDCTEAEAREKETKCLALTRALEESQGSLRELEKLNKTLRTEMEGLISSKDDAGRNVHELEKAKCGLEARVEEMTIHMEELEDELQTAEDAKLHLEVNMQALKVQFQRDLQAREEQSEEKRKQLLKQVLEFETELEDEQKMRTSLAAAKKKLEGDLQDLEDQVDTISRARDEAIKQLRKTQTQMKDSQRELEDARASHKEVLSEARESERKARAMEAEILHLQEELATAERARKQAERERDDIAGEMANASFGKPGMSGERRRLEAKIQQLEEELNEEQANTETLNERLRRSVQEVDQLTSELQVKRSNAQRIKSGWQQMERQNKELRAKLLEMEGQVKSKQRVSVAALETKLQQMEDQLDYESRQAIAKAMRQKDKKLKELMIQIEDERKQTEQLKFQVEESDEESQRATAARRKLQKELNEATEANDALIREVSSLRSKLRRGSDSSFSSPLRRSGGGSFRRTRRSMMETSEVPQDEGPSATPVHQPEEPQIEPINGTKDDN</sequence>
<name>A0A672SMI1_SINGR</name>
<feature type="compositionally biased region" description="Basic and acidic residues" evidence="10">
    <location>
        <begin position="879"/>
        <end position="893"/>
    </location>
</feature>
<dbReference type="PRINTS" id="PR00193">
    <property type="entry name" value="MYOSINHEAVY"/>
</dbReference>
<accession>A0A672SMI1</accession>
<reference evidence="12" key="2">
    <citation type="submission" date="2025-09" db="UniProtKB">
        <authorList>
            <consortium name="Ensembl"/>
        </authorList>
    </citation>
    <scope>IDENTIFICATION</scope>
</reference>
<keyword evidence="13" id="KW-1185">Reference proteome</keyword>
<dbReference type="Gene3D" id="1.20.120.720">
    <property type="entry name" value="Myosin VI head, motor domain, U50 subdomain"/>
    <property type="match status" value="1"/>
</dbReference>
<evidence type="ECO:0000313" key="13">
    <source>
        <dbReference type="Proteomes" id="UP000472262"/>
    </source>
</evidence>
<keyword evidence="4" id="KW-0112">Calmodulin-binding</keyword>
<dbReference type="GO" id="GO:0007015">
    <property type="term" value="P:actin filament organization"/>
    <property type="evidence" value="ECO:0007669"/>
    <property type="project" value="TreeGrafter"/>
</dbReference>
<feature type="compositionally biased region" description="Basic and acidic residues" evidence="10">
    <location>
        <begin position="1534"/>
        <end position="1545"/>
    </location>
</feature>
<evidence type="ECO:0000256" key="7">
    <source>
        <dbReference type="ARBA" id="ARBA00023175"/>
    </source>
</evidence>
<protein>
    <submittedName>
        <fullName evidence="12">Myosin-11-like</fullName>
    </submittedName>
</protein>
<feature type="region of interest" description="Actin-binding" evidence="9">
    <location>
        <begin position="553"/>
        <end position="575"/>
    </location>
</feature>
<reference evidence="12" key="1">
    <citation type="submission" date="2025-08" db="UniProtKB">
        <authorList>
            <consortium name="Ensembl"/>
        </authorList>
    </citation>
    <scope>IDENTIFICATION</scope>
</reference>
<dbReference type="Pfam" id="PF01576">
    <property type="entry name" value="Myosin_tail_1"/>
    <property type="match status" value="1"/>
</dbReference>
<evidence type="ECO:0000256" key="8">
    <source>
        <dbReference type="ARBA" id="ARBA00023203"/>
    </source>
</evidence>
<dbReference type="Gene3D" id="1.20.5.340">
    <property type="match status" value="4"/>
</dbReference>
<keyword evidence="2 9" id="KW-0547">Nucleotide-binding</keyword>
<evidence type="ECO:0000256" key="4">
    <source>
        <dbReference type="ARBA" id="ARBA00022860"/>
    </source>
</evidence>
<dbReference type="GO" id="GO:0051015">
    <property type="term" value="F:actin filament binding"/>
    <property type="evidence" value="ECO:0007669"/>
    <property type="project" value="TreeGrafter"/>
</dbReference>
<keyword evidence="5" id="KW-0175">Coiled coil</keyword>
<dbReference type="FunFam" id="3.30.70.1590:FF:000001">
    <property type="entry name" value="Myosin heavy chain"/>
    <property type="match status" value="1"/>
</dbReference>
<dbReference type="InterPro" id="IPR027417">
    <property type="entry name" value="P-loop_NTPase"/>
</dbReference>
<dbReference type="OMA" id="QTHIDAD"/>
<feature type="region of interest" description="Disordered" evidence="10">
    <location>
        <begin position="1481"/>
        <end position="1511"/>
    </location>
</feature>
<dbReference type="GO" id="GO:0016020">
    <property type="term" value="C:membrane"/>
    <property type="evidence" value="ECO:0007669"/>
    <property type="project" value="TreeGrafter"/>
</dbReference>
<dbReference type="Pfam" id="PF00063">
    <property type="entry name" value="Myosin_head"/>
    <property type="match status" value="1"/>
</dbReference>
<feature type="region of interest" description="Disordered" evidence="10">
    <location>
        <begin position="871"/>
        <end position="893"/>
    </location>
</feature>
<evidence type="ECO:0000256" key="10">
    <source>
        <dbReference type="SAM" id="MobiDB-lite"/>
    </source>
</evidence>
<dbReference type="Gene3D" id="1.10.10.820">
    <property type="match status" value="1"/>
</dbReference>
<organism evidence="12 13">
    <name type="scientific">Sinocyclocheilus grahami</name>
    <name type="common">Dianchi golden-line fish</name>
    <name type="synonym">Barbus grahami</name>
    <dbReference type="NCBI Taxonomy" id="75366"/>
    <lineage>
        <taxon>Eukaryota</taxon>
        <taxon>Metazoa</taxon>
        <taxon>Chordata</taxon>
        <taxon>Craniata</taxon>
        <taxon>Vertebrata</taxon>
        <taxon>Euteleostomi</taxon>
        <taxon>Actinopterygii</taxon>
        <taxon>Neopterygii</taxon>
        <taxon>Teleostei</taxon>
        <taxon>Ostariophysi</taxon>
        <taxon>Cypriniformes</taxon>
        <taxon>Cyprinidae</taxon>
        <taxon>Cyprininae</taxon>
        <taxon>Sinocyclocheilus</taxon>
    </lineage>
</organism>
<proteinExistence type="inferred from homology"/>
<keyword evidence="6 9" id="KW-0518">Myosin</keyword>
<dbReference type="InParanoid" id="A0A672SMI1"/>
<dbReference type="PROSITE" id="PS51456">
    <property type="entry name" value="MYOSIN_MOTOR"/>
    <property type="match status" value="1"/>
</dbReference>
<dbReference type="GO" id="GO:0000146">
    <property type="term" value="F:microfilament motor activity"/>
    <property type="evidence" value="ECO:0007669"/>
    <property type="project" value="TreeGrafter"/>
</dbReference>
<feature type="compositionally biased region" description="Low complexity" evidence="10">
    <location>
        <begin position="1749"/>
        <end position="1758"/>
    </location>
</feature>
<dbReference type="GO" id="GO:0005737">
    <property type="term" value="C:cytoplasm"/>
    <property type="evidence" value="ECO:0007669"/>
    <property type="project" value="TreeGrafter"/>
</dbReference>
<dbReference type="SUPFAM" id="SSF52540">
    <property type="entry name" value="P-loop containing nucleoside triphosphate hydrolases"/>
    <property type="match status" value="1"/>
</dbReference>
<dbReference type="Ensembl" id="ENSSGRT00000108757.1">
    <property type="protein sequence ID" value="ENSSGRP00000102276.1"/>
    <property type="gene ID" value="ENSSGRG00000050838.1"/>
</dbReference>
<feature type="binding site" evidence="9">
    <location>
        <begin position="69"/>
        <end position="76"/>
    </location>
    <ligand>
        <name>ATP</name>
        <dbReference type="ChEBI" id="CHEBI:30616"/>
    </ligand>
</feature>
<keyword evidence="7 9" id="KW-0505">Motor protein</keyword>
<keyword evidence="8 9" id="KW-0009">Actin-binding</keyword>
<feature type="compositionally biased region" description="Basic and acidic residues" evidence="10">
    <location>
        <begin position="1488"/>
        <end position="1511"/>
    </location>
</feature>
<feature type="region of interest" description="Disordered" evidence="10">
    <location>
        <begin position="1700"/>
        <end position="1806"/>
    </location>
</feature>
<evidence type="ECO:0000256" key="6">
    <source>
        <dbReference type="ARBA" id="ARBA00023123"/>
    </source>
</evidence>
<dbReference type="Gene3D" id="6.10.250.2420">
    <property type="match status" value="1"/>
</dbReference>
<evidence type="ECO:0000256" key="2">
    <source>
        <dbReference type="ARBA" id="ARBA00022741"/>
    </source>
</evidence>
<gene>
    <name evidence="12" type="primary">LOC107590431</name>
</gene>
<feature type="region of interest" description="Disordered" evidence="10">
    <location>
        <begin position="1534"/>
        <end position="1562"/>
    </location>
</feature>
<dbReference type="FunFam" id="1.20.120.720:FF:000001">
    <property type="entry name" value="Myosin heavy chain, muscle"/>
    <property type="match status" value="1"/>
</dbReference>
<dbReference type="InterPro" id="IPR036961">
    <property type="entry name" value="Kinesin_motor_dom_sf"/>
</dbReference>
<evidence type="ECO:0000256" key="1">
    <source>
        <dbReference type="ARBA" id="ARBA00008314"/>
    </source>
</evidence>
<evidence type="ECO:0000259" key="11">
    <source>
        <dbReference type="PROSITE" id="PS51456"/>
    </source>
</evidence>
<dbReference type="GO" id="GO:0005524">
    <property type="term" value="F:ATP binding"/>
    <property type="evidence" value="ECO:0007669"/>
    <property type="project" value="UniProtKB-UniRule"/>
</dbReference>
<dbReference type="SUPFAM" id="SSF90257">
    <property type="entry name" value="Myosin rod fragments"/>
    <property type="match status" value="5"/>
</dbReference>
<dbReference type="FunFam" id="1.10.10.820:FF:000001">
    <property type="entry name" value="Myosin heavy chain"/>
    <property type="match status" value="1"/>
</dbReference>
<evidence type="ECO:0000256" key="3">
    <source>
        <dbReference type="ARBA" id="ARBA00022840"/>
    </source>
</evidence>
<evidence type="ECO:0000256" key="5">
    <source>
        <dbReference type="ARBA" id="ARBA00023054"/>
    </source>
</evidence>
<comment type="similarity">
    <text evidence="1 9">Belongs to the TRAFAC class myosin-kinesin ATPase superfamily. Myosin family.</text>
</comment>
<dbReference type="Gene3D" id="1.20.58.530">
    <property type="match status" value="1"/>
</dbReference>
<dbReference type="FunFam" id="1.20.58.530:FF:000003">
    <property type="entry name" value="Myosin heavy chain 10"/>
    <property type="match status" value="1"/>
</dbReference>
<feature type="domain" description="Myosin motor" evidence="11">
    <location>
        <begin position="1"/>
        <end position="675"/>
    </location>
</feature>
<dbReference type="GO" id="GO:0016459">
    <property type="term" value="C:myosin complex"/>
    <property type="evidence" value="ECO:0007669"/>
    <property type="project" value="UniProtKB-KW"/>
</dbReference>
<evidence type="ECO:0000256" key="9">
    <source>
        <dbReference type="PROSITE-ProRule" id="PRU00782"/>
    </source>
</evidence>
<keyword evidence="3 9" id="KW-0067">ATP-binding</keyword>
<dbReference type="PANTHER" id="PTHR13140:SF857">
    <property type="entry name" value="MYOSIN-11"/>
    <property type="match status" value="1"/>
</dbReference>
<dbReference type="GO" id="GO:0005516">
    <property type="term" value="F:calmodulin binding"/>
    <property type="evidence" value="ECO:0007669"/>
    <property type="project" value="UniProtKB-KW"/>
</dbReference>